<accession>A0ABQ6HM78</accession>
<dbReference type="InterPro" id="IPR003439">
    <property type="entry name" value="ABC_transporter-like_ATP-bd"/>
</dbReference>
<reference evidence="4" key="1">
    <citation type="journal article" date="2019" name="Int. J. Syst. Evol. Microbiol.">
        <title>The Global Catalogue of Microorganisms (GCM) 10K type strain sequencing project: providing services to taxonomists for standard genome sequencing and annotation.</title>
        <authorList>
            <consortium name="The Broad Institute Genomics Platform"/>
            <consortium name="The Broad Institute Genome Sequencing Center for Infectious Disease"/>
            <person name="Wu L."/>
            <person name="Ma J."/>
        </authorList>
    </citation>
    <scope>NUCLEOTIDE SEQUENCE [LARGE SCALE GENOMIC DNA]</scope>
    <source>
        <strain evidence="4">NBRC 105830</strain>
    </source>
</reference>
<dbReference type="PANTHER" id="PTHR42855:SF2">
    <property type="entry name" value="DRUG RESISTANCE ABC TRANSPORTER,ATP-BINDING PROTEIN"/>
    <property type="match status" value="1"/>
</dbReference>
<keyword evidence="4" id="KW-1185">Reference proteome</keyword>
<feature type="compositionally biased region" description="Basic residues" evidence="1">
    <location>
        <begin position="134"/>
        <end position="152"/>
    </location>
</feature>
<evidence type="ECO:0000256" key="1">
    <source>
        <dbReference type="SAM" id="MobiDB-lite"/>
    </source>
</evidence>
<dbReference type="Proteomes" id="UP001157109">
    <property type="component" value="Unassembled WGS sequence"/>
</dbReference>
<feature type="region of interest" description="Disordered" evidence="1">
    <location>
        <begin position="131"/>
        <end position="207"/>
    </location>
</feature>
<proteinExistence type="predicted"/>
<comment type="caution">
    <text evidence="3">The sequence shown here is derived from an EMBL/GenBank/DDBJ whole genome shotgun (WGS) entry which is preliminary data.</text>
</comment>
<evidence type="ECO:0000259" key="2">
    <source>
        <dbReference type="Pfam" id="PF00005"/>
    </source>
</evidence>
<name>A0ABQ6HM78_9MICO</name>
<dbReference type="EMBL" id="BSUJ01000001">
    <property type="protein sequence ID" value="GMA19558.1"/>
    <property type="molecule type" value="Genomic_DNA"/>
</dbReference>
<gene>
    <name evidence="3" type="ORF">GCM10025862_15790</name>
</gene>
<feature type="compositionally biased region" description="Low complexity" evidence="1">
    <location>
        <begin position="154"/>
        <end position="195"/>
    </location>
</feature>
<feature type="compositionally biased region" description="Polar residues" evidence="1">
    <location>
        <begin position="197"/>
        <end position="207"/>
    </location>
</feature>
<organism evidence="3 4">
    <name type="scientific">Arsenicicoccus piscis</name>
    <dbReference type="NCBI Taxonomy" id="673954"/>
    <lineage>
        <taxon>Bacteria</taxon>
        <taxon>Bacillati</taxon>
        <taxon>Actinomycetota</taxon>
        <taxon>Actinomycetes</taxon>
        <taxon>Micrococcales</taxon>
        <taxon>Intrasporangiaceae</taxon>
        <taxon>Arsenicicoccus</taxon>
    </lineage>
</organism>
<dbReference type="InterPro" id="IPR027417">
    <property type="entry name" value="P-loop_NTPase"/>
</dbReference>
<protein>
    <recommendedName>
        <fullName evidence="2">ABC transporter domain-containing protein</fullName>
    </recommendedName>
</protein>
<dbReference type="InterPro" id="IPR051309">
    <property type="entry name" value="ABCF_ATPase"/>
</dbReference>
<sequence>MIAATGIELRAGARVLIEDATFRVAKGDRVGLVGRNGAGKTTLTKVLAGEGQPASGQVTRSGTVGYLPQDPRTGDLDVLARDRILSARGLDVIVTKLRETEGAMASADAETHERAMERYPKLLARFEAAGVMPRRPRPPRSPRPSASRRARWGSRCAPSRVASVAASSSPESCSATPRRCCSTSRRTTWTPTRSCGCATTSRSTRVG</sequence>
<dbReference type="Gene3D" id="3.40.50.300">
    <property type="entry name" value="P-loop containing nucleotide triphosphate hydrolases"/>
    <property type="match status" value="1"/>
</dbReference>
<evidence type="ECO:0000313" key="4">
    <source>
        <dbReference type="Proteomes" id="UP001157109"/>
    </source>
</evidence>
<feature type="domain" description="ABC transporter" evidence="2">
    <location>
        <begin position="18"/>
        <end position="70"/>
    </location>
</feature>
<dbReference type="PANTHER" id="PTHR42855">
    <property type="entry name" value="ABC TRANSPORTER ATP-BINDING SUBUNIT"/>
    <property type="match status" value="1"/>
</dbReference>
<evidence type="ECO:0000313" key="3">
    <source>
        <dbReference type="EMBL" id="GMA19558.1"/>
    </source>
</evidence>
<dbReference type="Pfam" id="PF00005">
    <property type="entry name" value="ABC_tran"/>
    <property type="match status" value="1"/>
</dbReference>
<dbReference type="SUPFAM" id="SSF52540">
    <property type="entry name" value="P-loop containing nucleoside triphosphate hydrolases"/>
    <property type="match status" value="1"/>
</dbReference>